<dbReference type="SMART" id="SM00450">
    <property type="entry name" value="RHOD"/>
    <property type="match status" value="1"/>
</dbReference>
<dbReference type="Gene3D" id="3.40.250.10">
    <property type="entry name" value="Rhodanese-like domain"/>
    <property type="match status" value="1"/>
</dbReference>
<dbReference type="PANTHER" id="PTHR44086">
    <property type="entry name" value="THIOSULFATE SULFURTRANSFERASE RDL2, MITOCHONDRIAL-RELATED"/>
    <property type="match status" value="1"/>
</dbReference>
<dbReference type="Pfam" id="PF00581">
    <property type="entry name" value="Rhodanese"/>
    <property type="match status" value="1"/>
</dbReference>
<keyword evidence="2" id="KW-0346">Stress response</keyword>
<dbReference type="InterPro" id="IPR001763">
    <property type="entry name" value="Rhodanese-like_dom"/>
</dbReference>
<dbReference type="PANTHER" id="PTHR44086:SF10">
    <property type="entry name" value="THIOSULFATE SULFURTRANSFERASE_RHODANESE-LIKE DOMAIN-CONTAINING PROTEIN 3"/>
    <property type="match status" value="1"/>
</dbReference>
<feature type="domain" description="Rhodanese" evidence="1">
    <location>
        <begin position="36"/>
        <end position="139"/>
    </location>
</feature>
<accession>X2KXU3</accession>
<proteinExistence type="evidence at transcript level"/>
<dbReference type="GO" id="GO:0005739">
    <property type="term" value="C:mitochondrion"/>
    <property type="evidence" value="ECO:0007669"/>
    <property type="project" value="TreeGrafter"/>
</dbReference>
<evidence type="ECO:0000313" key="2">
    <source>
        <dbReference type="EMBL" id="AHN91842.1"/>
    </source>
</evidence>
<dbReference type="GO" id="GO:0004792">
    <property type="term" value="F:thiosulfate-cyanide sulfurtransferase activity"/>
    <property type="evidence" value="ECO:0007669"/>
    <property type="project" value="TreeGrafter"/>
</dbReference>
<dbReference type="AlphaFoldDB" id="X2KXU3"/>
<dbReference type="OrthoDB" id="566238at2759"/>
<evidence type="ECO:0000259" key="1">
    <source>
        <dbReference type="PROSITE" id="PS50206"/>
    </source>
</evidence>
<dbReference type="PROSITE" id="PS50206">
    <property type="entry name" value="RHODANESE_3"/>
    <property type="match status" value="1"/>
</dbReference>
<protein>
    <submittedName>
        <fullName evidence="2">Heat shock protein 67B2</fullName>
    </submittedName>
</protein>
<dbReference type="InterPro" id="IPR036873">
    <property type="entry name" value="Rhodanese-like_dom_sf"/>
</dbReference>
<organism evidence="2">
    <name type="scientific">Harmonia axyridis</name>
    <name type="common">Multicolored Asian lady beetle</name>
    <name type="synonym">Coccinella axyridis</name>
    <dbReference type="NCBI Taxonomy" id="115357"/>
    <lineage>
        <taxon>Eukaryota</taxon>
        <taxon>Metazoa</taxon>
        <taxon>Ecdysozoa</taxon>
        <taxon>Arthropoda</taxon>
        <taxon>Hexapoda</taxon>
        <taxon>Insecta</taxon>
        <taxon>Pterygota</taxon>
        <taxon>Neoptera</taxon>
        <taxon>Endopterygota</taxon>
        <taxon>Coleoptera</taxon>
        <taxon>Polyphaga</taxon>
        <taxon>Cucujiformia</taxon>
        <taxon>Coccinelloidea</taxon>
        <taxon>Coccinellidae</taxon>
        <taxon>Coccinellinae</taxon>
        <taxon>Coccinellini</taxon>
        <taxon>Harmonia</taxon>
    </lineage>
</organism>
<sequence length="140" mass="15971">MLSRLSLSVTKLFQMSVRTMASAQAFTYQDLKNTLGREDALVIDVREPKELEEDGKIPGAVNIPLGNVESAFLKANLEEFRQKYGVEKPGIDTLIVMSCRSGRRSESATQMLERIGFRNVFNYEGGWLDWNKHQQEEKNK</sequence>
<dbReference type="EMBL" id="KJ155728">
    <property type="protein sequence ID" value="AHN91842.1"/>
    <property type="molecule type" value="mRNA"/>
</dbReference>
<dbReference type="RefSeq" id="XP_045465285.1">
    <property type="nucleotide sequence ID" value="XM_045609329.1"/>
</dbReference>
<dbReference type="KEGG" id="haxr:123674460"/>
<name>X2KXU3_HARAX</name>
<dbReference type="SUPFAM" id="SSF52821">
    <property type="entry name" value="Rhodanese/Cell cycle control phosphatase"/>
    <property type="match status" value="1"/>
</dbReference>
<dbReference type="GeneID" id="123674460"/>
<reference evidence="2" key="1">
    <citation type="submission" date="2014-01" db="EMBL/GenBank/DDBJ databases">
        <authorList>
            <person name="Wu M.J."/>
            <person name="Tang B."/>
            <person name="Shen Q.D."/>
        </authorList>
    </citation>
    <scope>NUCLEOTIDE SEQUENCE</scope>
</reference>